<evidence type="ECO:0000313" key="2">
    <source>
        <dbReference type="EnsemblPlants" id="AUR62029279-RA:cds"/>
    </source>
</evidence>
<accession>A0A803MH27</accession>
<dbReference type="InterPro" id="IPR053053">
    <property type="entry name" value="WD_repeat_protein"/>
</dbReference>
<proteinExistence type="predicted"/>
<dbReference type="Proteomes" id="UP000596660">
    <property type="component" value="Unplaced"/>
</dbReference>
<dbReference type="Gramene" id="AUR62029279-RA">
    <property type="protein sequence ID" value="AUR62029279-RA:cds"/>
    <property type="gene ID" value="AUR62029279"/>
</dbReference>
<feature type="region of interest" description="Disordered" evidence="1">
    <location>
        <begin position="1"/>
        <end position="59"/>
    </location>
</feature>
<dbReference type="PANTHER" id="PTHR44566:SF1">
    <property type="entry name" value="WD REPEAT-CONTAINING PROTEIN 25"/>
    <property type="match status" value="1"/>
</dbReference>
<dbReference type="AlphaFoldDB" id="A0A803MH27"/>
<organism evidence="2 3">
    <name type="scientific">Chenopodium quinoa</name>
    <name type="common">Quinoa</name>
    <dbReference type="NCBI Taxonomy" id="63459"/>
    <lineage>
        <taxon>Eukaryota</taxon>
        <taxon>Viridiplantae</taxon>
        <taxon>Streptophyta</taxon>
        <taxon>Embryophyta</taxon>
        <taxon>Tracheophyta</taxon>
        <taxon>Spermatophyta</taxon>
        <taxon>Magnoliopsida</taxon>
        <taxon>eudicotyledons</taxon>
        <taxon>Gunneridae</taxon>
        <taxon>Pentapetalae</taxon>
        <taxon>Caryophyllales</taxon>
        <taxon>Chenopodiaceae</taxon>
        <taxon>Chenopodioideae</taxon>
        <taxon>Atripliceae</taxon>
        <taxon>Chenopodium</taxon>
    </lineage>
</organism>
<dbReference type="EnsemblPlants" id="AUR62029279-RA">
    <property type="protein sequence ID" value="AUR62029279-RA:cds"/>
    <property type="gene ID" value="AUR62029279"/>
</dbReference>
<name>A0A803MH27_CHEQI</name>
<reference evidence="2" key="2">
    <citation type="submission" date="2021-03" db="UniProtKB">
        <authorList>
            <consortium name="EnsemblPlants"/>
        </authorList>
    </citation>
    <scope>IDENTIFICATION</scope>
</reference>
<keyword evidence="3" id="KW-1185">Reference proteome</keyword>
<protein>
    <submittedName>
        <fullName evidence="2">Uncharacterized protein</fullName>
    </submittedName>
</protein>
<evidence type="ECO:0000313" key="3">
    <source>
        <dbReference type="Proteomes" id="UP000596660"/>
    </source>
</evidence>
<evidence type="ECO:0000256" key="1">
    <source>
        <dbReference type="SAM" id="MobiDB-lite"/>
    </source>
</evidence>
<dbReference type="PANTHER" id="PTHR44566">
    <property type="entry name" value="TRANSDUCIN/WD40 REPEAT-LIKE SUPERFAMILY PROTEIN"/>
    <property type="match status" value="1"/>
</dbReference>
<feature type="region of interest" description="Disordered" evidence="1">
    <location>
        <begin position="70"/>
        <end position="89"/>
    </location>
</feature>
<sequence>MDLLCKTYSNSSEDEDEQQIQPSKIIPPPSKRPKPYYTPIHKPVFQAPNPQIGAPNSSTGRYISKREKALMASASTTHADPLPTLPPSPEMGSISSAYVRPDILLSLKKRTKTCAEKNKLPFRLSIGLNGHVKAVNAVQWSTSHEKMVSVVSSGGPFEKMMRLDGGGGVGADGKGIGCCVAVGSENGEQQWG</sequence>
<reference evidence="2" key="1">
    <citation type="journal article" date="2017" name="Nature">
        <title>The genome of Chenopodium quinoa.</title>
        <authorList>
            <person name="Jarvis D.E."/>
            <person name="Ho Y.S."/>
            <person name="Lightfoot D.J."/>
            <person name="Schmoeckel S.M."/>
            <person name="Li B."/>
            <person name="Borm T.J.A."/>
            <person name="Ohyanagi H."/>
            <person name="Mineta K."/>
            <person name="Michell C.T."/>
            <person name="Saber N."/>
            <person name="Kharbatia N.M."/>
            <person name="Rupper R.R."/>
            <person name="Sharp A.R."/>
            <person name="Dally N."/>
            <person name="Boughton B.A."/>
            <person name="Woo Y.H."/>
            <person name="Gao G."/>
            <person name="Schijlen E.G.W.M."/>
            <person name="Guo X."/>
            <person name="Momin A.A."/>
            <person name="Negrao S."/>
            <person name="Al-Babili S."/>
            <person name="Gehring C."/>
            <person name="Roessner U."/>
            <person name="Jung C."/>
            <person name="Murphy K."/>
            <person name="Arold S.T."/>
            <person name="Gojobori T."/>
            <person name="van der Linden C.G."/>
            <person name="van Loo E.N."/>
            <person name="Jellen E.N."/>
            <person name="Maughan P.J."/>
            <person name="Tester M."/>
        </authorList>
    </citation>
    <scope>NUCLEOTIDE SEQUENCE [LARGE SCALE GENOMIC DNA]</scope>
    <source>
        <strain evidence="2">cv. PI 614886</strain>
    </source>
</reference>